<name>A0A0L6CJW8_9MICO</name>
<accession>A0A0L6CJW8</accession>
<proteinExistence type="predicted"/>
<feature type="domain" description="VOC" evidence="1">
    <location>
        <begin position="5"/>
        <end position="119"/>
    </location>
</feature>
<dbReference type="Proteomes" id="UP000037397">
    <property type="component" value="Unassembled WGS sequence"/>
</dbReference>
<protein>
    <submittedName>
        <fullName evidence="2">Glyoxalase</fullName>
    </submittedName>
</protein>
<gene>
    <name evidence="2" type="ORF">VV01_14040</name>
</gene>
<dbReference type="AlphaFoldDB" id="A0A0L6CJW8"/>
<dbReference type="STRING" id="1631356.VV01_14040"/>
<keyword evidence="3" id="KW-1185">Reference proteome</keyword>
<dbReference type="EMBL" id="LAIR01000002">
    <property type="protein sequence ID" value="KNX38014.1"/>
    <property type="molecule type" value="Genomic_DNA"/>
</dbReference>
<evidence type="ECO:0000313" key="3">
    <source>
        <dbReference type="Proteomes" id="UP000037397"/>
    </source>
</evidence>
<comment type="caution">
    <text evidence="2">The sequence shown here is derived from an EMBL/GenBank/DDBJ whole genome shotgun (WGS) entry which is preliminary data.</text>
</comment>
<dbReference type="PROSITE" id="PS51819">
    <property type="entry name" value="VOC"/>
    <property type="match status" value="1"/>
</dbReference>
<dbReference type="InterPro" id="IPR029068">
    <property type="entry name" value="Glyas_Bleomycin-R_OHBP_Dase"/>
</dbReference>
<sequence length="119" mass="12742">MSVIGLHHVQIACPAGSEDALRAFYGGVLGLAEIEKPEALRARGGCWFRAGAQEIHCGVEADFRPALKAHPCLLVDDVDEVADAVAAVGGEVRWDSQIVGVRRFHTDDPVGNRVEVQQA</sequence>
<dbReference type="OrthoDB" id="9813630at2"/>
<dbReference type="RefSeq" id="WP_050670425.1">
    <property type="nucleotide sequence ID" value="NZ_LAIR01000002.1"/>
</dbReference>
<dbReference type="SUPFAM" id="SSF54593">
    <property type="entry name" value="Glyoxalase/Bleomycin resistance protein/Dihydroxybiphenyl dioxygenase"/>
    <property type="match status" value="1"/>
</dbReference>
<dbReference type="PANTHER" id="PTHR39175:SF1">
    <property type="entry name" value="FAMILY PROTEIN, PUTATIVE (AFU_ORTHOLOGUE AFUA_3G15060)-RELATED"/>
    <property type="match status" value="1"/>
</dbReference>
<dbReference type="Gene3D" id="3.10.180.10">
    <property type="entry name" value="2,3-Dihydroxybiphenyl 1,2-Dioxygenase, domain 1"/>
    <property type="match status" value="1"/>
</dbReference>
<dbReference type="PATRIC" id="fig|1631356.3.peg.2760"/>
<reference evidence="3" key="1">
    <citation type="submission" date="2015-03" db="EMBL/GenBank/DDBJ databases">
        <title>Luteipulveratus halotolerans sp. nov., a novel actinobacterium (Dermacoccaceae) from Sarawak, Malaysia.</title>
        <authorList>
            <person name="Juboi H."/>
            <person name="Basik A."/>
            <person name="Shamsul S.S."/>
            <person name="Arnold P."/>
            <person name="Schmitt E.K."/>
            <person name="Sanglier J.-J."/>
            <person name="Yeo T."/>
        </authorList>
    </citation>
    <scope>NUCLEOTIDE SEQUENCE [LARGE SCALE GENOMIC DNA]</scope>
    <source>
        <strain evidence="3">C296001</strain>
    </source>
</reference>
<dbReference type="PANTHER" id="PTHR39175">
    <property type="entry name" value="FAMILY PROTEIN, PUTATIVE (AFU_ORTHOLOGUE AFUA_3G15060)-RELATED"/>
    <property type="match status" value="1"/>
</dbReference>
<organism evidence="2 3">
    <name type="scientific">Luteipulveratus halotolerans</name>
    <dbReference type="NCBI Taxonomy" id="1631356"/>
    <lineage>
        <taxon>Bacteria</taxon>
        <taxon>Bacillati</taxon>
        <taxon>Actinomycetota</taxon>
        <taxon>Actinomycetes</taxon>
        <taxon>Micrococcales</taxon>
        <taxon>Dermacoccaceae</taxon>
        <taxon>Luteipulveratus</taxon>
    </lineage>
</organism>
<evidence type="ECO:0000313" key="2">
    <source>
        <dbReference type="EMBL" id="KNX38014.1"/>
    </source>
</evidence>
<evidence type="ECO:0000259" key="1">
    <source>
        <dbReference type="PROSITE" id="PS51819"/>
    </source>
</evidence>
<dbReference type="InterPro" id="IPR037523">
    <property type="entry name" value="VOC_core"/>
</dbReference>